<gene>
    <name evidence="1" type="ORF">MCOR_46700</name>
</gene>
<dbReference type="OrthoDB" id="2129233at2759"/>
<name>A0A6J8E2N4_MYTCO</name>
<keyword evidence="2" id="KW-1185">Reference proteome</keyword>
<evidence type="ECO:0000313" key="1">
    <source>
        <dbReference type="EMBL" id="CAC5413842.1"/>
    </source>
</evidence>
<protein>
    <submittedName>
        <fullName evidence="1">GPR158</fullName>
    </submittedName>
</protein>
<accession>A0A6J8E2N4</accession>
<evidence type="ECO:0000313" key="2">
    <source>
        <dbReference type="Proteomes" id="UP000507470"/>
    </source>
</evidence>
<dbReference type="Proteomes" id="UP000507470">
    <property type="component" value="Unassembled WGS sequence"/>
</dbReference>
<reference evidence="1 2" key="1">
    <citation type="submission" date="2020-06" db="EMBL/GenBank/DDBJ databases">
        <authorList>
            <person name="Li R."/>
            <person name="Bekaert M."/>
        </authorList>
    </citation>
    <scope>NUCLEOTIDE SEQUENCE [LARGE SCALE GENOMIC DNA]</scope>
    <source>
        <strain evidence="2">wild</strain>
    </source>
</reference>
<dbReference type="AlphaFoldDB" id="A0A6J8E2N4"/>
<dbReference type="Gene3D" id="3.30.450.20">
    <property type="entry name" value="PAS domain"/>
    <property type="match status" value="1"/>
</dbReference>
<sequence>MHKIILLAKGGKLKAITALDKIQNTLTEMCSAATLDLTLDFTLWSEYTNLAIYNANYMSTRIYQNKRRLESIPDLTFFNSAKNVVIIGSPKVFSSGLAFEPEYFQDTQSSHLMFIIRMESFVYPIYRFLMLTHQLMQNGNKCRNDSTDLPDENALMLLYFVQKEDGYWSKPYFDLVIFDMNLNNTDINHRDLDDDDGSVDMFLNVFRGTHKCLSDTKVNGSFFISEGTQSNSQSKSHELTTYARPINYNFKSNKRFPNIPLLENV</sequence>
<proteinExistence type="predicted"/>
<organism evidence="1 2">
    <name type="scientific">Mytilus coruscus</name>
    <name type="common">Sea mussel</name>
    <dbReference type="NCBI Taxonomy" id="42192"/>
    <lineage>
        <taxon>Eukaryota</taxon>
        <taxon>Metazoa</taxon>
        <taxon>Spiralia</taxon>
        <taxon>Lophotrochozoa</taxon>
        <taxon>Mollusca</taxon>
        <taxon>Bivalvia</taxon>
        <taxon>Autobranchia</taxon>
        <taxon>Pteriomorphia</taxon>
        <taxon>Mytilida</taxon>
        <taxon>Mytiloidea</taxon>
        <taxon>Mytilidae</taxon>
        <taxon>Mytilinae</taxon>
        <taxon>Mytilus</taxon>
    </lineage>
</organism>
<dbReference type="EMBL" id="CACVKT020008246">
    <property type="protein sequence ID" value="CAC5413842.1"/>
    <property type="molecule type" value="Genomic_DNA"/>
</dbReference>